<name>A0A558R2N3_9SPHN</name>
<evidence type="ECO:0000259" key="2">
    <source>
        <dbReference type="Pfam" id="PF20031"/>
    </source>
</evidence>
<reference evidence="3 4" key="1">
    <citation type="submission" date="2019-07" db="EMBL/GenBank/DDBJ databases">
        <title>Sphingomonas solaris sp. nov., isolated from a solar panel from Boston, Massachusetts.</title>
        <authorList>
            <person name="Tanner K."/>
            <person name="Pascual J."/>
            <person name="Mancuso C."/>
            <person name="Pereto J."/>
            <person name="Khalil A."/>
            <person name="Vilanova C."/>
        </authorList>
    </citation>
    <scope>NUCLEOTIDE SEQUENCE [LARGE SCALE GENOMIC DNA]</scope>
    <source>
        <strain evidence="3 4">R4DWN</strain>
    </source>
</reference>
<proteinExistence type="predicted"/>
<dbReference type="EMBL" id="VNIM01000044">
    <property type="protein sequence ID" value="TVV73645.1"/>
    <property type="molecule type" value="Genomic_DNA"/>
</dbReference>
<dbReference type="AlphaFoldDB" id="A0A558R2N3"/>
<gene>
    <name evidence="3" type="ORF">FOY91_11810</name>
</gene>
<comment type="caution">
    <text evidence="3">The sequence shown here is derived from an EMBL/GenBank/DDBJ whole genome shotgun (WGS) entry which is preliminary data.</text>
</comment>
<accession>A0A558R2N3</accession>
<sequence length="95" mass="10010">MAKKKPSALEALTRHDEERLAMQTKGAELRRAAALELGLIVLDAGGSRLGADALRRLIADAVAAPSQDRPARERAGKPAVPRTGAAVESEENSRG</sequence>
<evidence type="ECO:0000313" key="4">
    <source>
        <dbReference type="Proteomes" id="UP000318681"/>
    </source>
</evidence>
<feature type="domain" description="DUF64370" evidence="2">
    <location>
        <begin position="1"/>
        <end position="69"/>
    </location>
</feature>
<organism evidence="3 4">
    <name type="scientific">Alterirhizorhabdus solaris</name>
    <dbReference type="NCBI Taxonomy" id="2529389"/>
    <lineage>
        <taxon>Bacteria</taxon>
        <taxon>Pseudomonadati</taxon>
        <taxon>Pseudomonadota</taxon>
        <taxon>Alphaproteobacteria</taxon>
        <taxon>Sphingomonadales</taxon>
        <taxon>Rhizorhabdaceae</taxon>
        <taxon>Alterirhizorhabdus</taxon>
    </lineage>
</organism>
<dbReference type="RefSeq" id="WP_145151924.1">
    <property type="nucleotide sequence ID" value="NZ_VNIM01000044.1"/>
</dbReference>
<dbReference type="OrthoDB" id="7571976at2"/>
<protein>
    <recommendedName>
        <fullName evidence="2">DUF64370 domain-containing protein</fullName>
    </recommendedName>
</protein>
<keyword evidence="4" id="KW-1185">Reference proteome</keyword>
<dbReference type="Pfam" id="PF20031">
    <property type="entry name" value="DUF6437"/>
    <property type="match status" value="1"/>
</dbReference>
<dbReference type="Proteomes" id="UP000318681">
    <property type="component" value="Unassembled WGS sequence"/>
</dbReference>
<feature type="region of interest" description="Disordered" evidence="1">
    <location>
        <begin position="63"/>
        <end position="95"/>
    </location>
</feature>
<evidence type="ECO:0000313" key="3">
    <source>
        <dbReference type="EMBL" id="TVV73645.1"/>
    </source>
</evidence>
<evidence type="ECO:0000256" key="1">
    <source>
        <dbReference type="SAM" id="MobiDB-lite"/>
    </source>
</evidence>
<dbReference type="InterPro" id="IPR045496">
    <property type="entry name" value="DUF6437"/>
</dbReference>